<dbReference type="Proteomes" id="UP000708576">
    <property type="component" value="Unassembled WGS sequence"/>
</dbReference>
<evidence type="ECO:0000313" key="2">
    <source>
        <dbReference type="Proteomes" id="UP000708576"/>
    </source>
</evidence>
<evidence type="ECO:0000313" key="1">
    <source>
        <dbReference type="EMBL" id="MBS2099041.1"/>
    </source>
</evidence>
<gene>
    <name evidence="1" type="ORF">KEM10_12185</name>
</gene>
<dbReference type="RefSeq" id="WP_212216281.1">
    <property type="nucleotide sequence ID" value="NZ_JAGUCO010000007.1"/>
</dbReference>
<proteinExistence type="predicted"/>
<dbReference type="InterPro" id="IPR014985">
    <property type="entry name" value="WbqC"/>
</dbReference>
<organism evidence="1 2">
    <name type="scientific">Carboxylicivirga linearis</name>
    <dbReference type="NCBI Taxonomy" id="1628157"/>
    <lineage>
        <taxon>Bacteria</taxon>
        <taxon>Pseudomonadati</taxon>
        <taxon>Bacteroidota</taxon>
        <taxon>Bacteroidia</taxon>
        <taxon>Marinilabiliales</taxon>
        <taxon>Marinilabiliaceae</taxon>
        <taxon>Carboxylicivirga</taxon>
    </lineage>
</organism>
<sequence>MKQPNKIIPLTYLGPIQLFAHLQDGNHIIIEQNCSYERKSYRNRCNIVAANGPLALSVPVVNKKNVKIKTQDAKISYDTDWQKQHWRSISSAYNSSPFFEYYADDFLPFYQKKYDSLVDYNINLFQTILDALELNITFSLSNEYVHPEEGMDDLRYLISPKQNPDYDRNYKTIKYWQVFAQKHGFIPNMSILDLIFNMGPESNIVLANSLKV</sequence>
<protein>
    <submittedName>
        <fullName evidence="1">WbqC family protein</fullName>
    </submittedName>
</protein>
<reference evidence="1 2" key="1">
    <citation type="journal article" date="2015" name="Int. J. Syst. Evol. Microbiol.">
        <title>Carboxylicivirga linearis sp. nov., isolated from a sea cucumber culture pond.</title>
        <authorList>
            <person name="Wang F.Q."/>
            <person name="Zhou Y.X."/>
            <person name="Lin X.Z."/>
            <person name="Chen G.J."/>
            <person name="Du Z.J."/>
        </authorList>
    </citation>
    <scope>NUCLEOTIDE SEQUENCE [LARGE SCALE GENOMIC DNA]</scope>
    <source>
        <strain evidence="1 2">FB218</strain>
    </source>
</reference>
<dbReference type="Pfam" id="PF08889">
    <property type="entry name" value="WbqC"/>
    <property type="match status" value="1"/>
</dbReference>
<accession>A0ABS5JXG4</accession>
<dbReference type="EMBL" id="JAGUCO010000007">
    <property type="protein sequence ID" value="MBS2099041.1"/>
    <property type="molecule type" value="Genomic_DNA"/>
</dbReference>
<comment type="caution">
    <text evidence="1">The sequence shown here is derived from an EMBL/GenBank/DDBJ whole genome shotgun (WGS) entry which is preliminary data.</text>
</comment>
<name>A0ABS5JXG4_9BACT</name>
<keyword evidence="2" id="KW-1185">Reference proteome</keyword>